<dbReference type="GO" id="GO:0003723">
    <property type="term" value="F:RNA binding"/>
    <property type="evidence" value="ECO:0007669"/>
    <property type="project" value="InterPro"/>
</dbReference>
<evidence type="ECO:0000259" key="3">
    <source>
        <dbReference type="Pfam" id="PF17856"/>
    </source>
</evidence>
<dbReference type="GO" id="GO:0009451">
    <property type="term" value="P:RNA modification"/>
    <property type="evidence" value="ECO:0007669"/>
    <property type="project" value="InterPro"/>
</dbReference>
<dbReference type="InterPro" id="IPR046960">
    <property type="entry name" value="PPR_At4g14850-like_plant"/>
</dbReference>
<evidence type="ECO:0000256" key="2">
    <source>
        <dbReference type="PROSITE-ProRule" id="PRU00708"/>
    </source>
</evidence>
<dbReference type="PANTHER" id="PTHR47926:SF460">
    <property type="entry name" value="OS01G0815900 PROTEIN"/>
    <property type="match status" value="1"/>
</dbReference>
<protein>
    <recommendedName>
        <fullName evidence="3">RuvB-like AAA-lid domain-containing protein</fullName>
    </recommendedName>
</protein>
<dbReference type="NCBIfam" id="TIGR00756">
    <property type="entry name" value="PPR"/>
    <property type="match status" value="3"/>
</dbReference>
<dbReference type="Pfam" id="PF01535">
    <property type="entry name" value="PPR"/>
    <property type="match status" value="4"/>
</dbReference>
<dbReference type="InterPro" id="IPR041048">
    <property type="entry name" value="RuvB-like_C"/>
</dbReference>
<dbReference type="Pfam" id="PF17856">
    <property type="entry name" value="TIP49_C"/>
    <property type="match status" value="1"/>
</dbReference>
<dbReference type="Gene3D" id="1.25.40.10">
    <property type="entry name" value="Tetratricopeptide repeat domain"/>
    <property type="match status" value="1"/>
</dbReference>
<dbReference type="Proteomes" id="UP000834106">
    <property type="component" value="Chromosome 14"/>
</dbReference>
<dbReference type="PANTHER" id="PTHR47926">
    <property type="entry name" value="PENTATRICOPEPTIDE REPEAT-CONTAINING PROTEIN"/>
    <property type="match status" value="1"/>
</dbReference>
<accession>A0AAD1ZV91</accession>
<keyword evidence="5" id="KW-1185">Reference proteome</keyword>
<proteinExistence type="predicted"/>
<feature type="domain" description="RuvB-like AAA-lid" evidence="3">
    <location>
        <begin position="222"/>
        <end position="272"/>
    </location>
</feature>
<sequence>MSRHQFILSLLHRHQHHRRAIQQLHSLFLVHEIENANIVLTVWNSIIKHYSLGSLPNEAIFLFKHLIYKYKPVFFDSFTYSYLIKACANLKRTRVGNQLHCLSGKVGFEFHVYVQTAVVNMYLDCGSLVEAKKVFDEMPERNLVTWNVLISGFCKWGEIESARAVFDVMPEKNVVSWTGLIDGYTRMNRFNEALSLFQRMVVHEGIKPTEVSLLAIYPAIWNVRAQVEELQIHEKSLAYLGDIGQQASLRHAVELLSLGGSIVAKMNDRGNICKVLRYKLVENSSARHLQRNDMKLNGTGKAEASALVWFINKENFGRSSGDTFTVPASTHVLVLFFLLQILLLRWVDWYLVL</sequence>
<dbReference type="InterPro" id="IPR011990">
    <property type="entry name" value="TPR-like_helical_dom_sf"/>
</dbReference>
<feature type="repeat" description="PPR" evidence="2">
    <location>
        <begin position="142"/>
        <end position="176"/>
    </location>
</feature>
<keyword evidence="1" id="KW-0677">Repeat</keyword>
<evidence type="ECO:0000313" key="5">
    <source>
        <dbReference type="Proteomes" id="UP000834106"/>
    </source>
</evidence>
<dbReference type="PROSITE" id="PS51375">
    <property type="entry name" value="PPR"/>
    <property type="match status" value="1"/>
</dbReference>
<dbReference type="InterPro" id="IPR002885">
    <property type="entry name" value="PPR_rpt"/>
</dbReference>
<dbReference type="AlphaFoldDB" id="A0AAD1ZV91"/>
<dbReference type="EMBL" id="OU503049">
    <property type="protein sequence ID" value="CAI9776134.1"/>
    <property type="molecule type" value="Genomic_DNA"/>
</dbReference>
<gene>
    <name evidence="4" type="ORF">FPE_LOCUS23564</name>
</gene>
<name>A0AAD1ZV91_9LAMI</name>
<evidence type="ECO:0000313" key="4">
    <source>
        <dbReference type="EMBL" id="CAI9776134.1"/>
    </source>
</evidence>
<organism evidence="4 5">
    <name type="scientific">Fraxinus pennsylvanica</name>
    <dbReference type="NCBI Taxonomy" id="56036"/>
    <lineage>
        <taxon>Eukaryota</taxon>
        <taxon>Viridiplantae</taxon>
        <taxon>Streptophyta</taxon>
        <taxon>Embryophyta</taxon>
        <taxon>Tracheophyta</taxon>
        <taxon>Spermatophyta</taxon>
        <taxon>Magnoliopsida</taxon>
        <taxon>eudicotyledons</taxon>
        <taxon>Gunneridae</taxon>
        <taxon>Pentapetalae</taxon>
        <taxon>asterids</taxon>
        <taxon>lamiids</taxon>
        <taxon>Lamiales</taxon>
        <taxon>Oleaceae</taxon>
        <taxon>Oleeae</taxon>
        <taxon>Fraxinus</taxon>
    </lineage>
</organism>
<evidence type="ECO:0000256" key="1">
    <source>
        <dbReference type="ARBA" id="ARBA00022737"/>
    </source>
</evidence>
<reference evidence="4" key="1">
    <citation type="submission" date="2023-05" db="EMBL/GenBank/DDBJ databases">
        <authorList>
            <person name="Huff M."/>
        </authorList>
    </citation>
    <scope>NUCLEOTIDE SEQUENCE</scope>
</reference>
<dbReference type="FunFam" id="1.25.40.10:FF:000344">
    <property type="entry name" value="Pentatricopeptide repeat-containing protein"/>
    <property type="match status" value="1"/>
</dbReference>